<sequence length="37" mass="4017">PLFLLPLSYVVFKERFGRGAVAGTFLAVFGVATLFLV</sequence>
<name>X0W9P2_9ZZZZ</name>
<evidence type="ECO:0000256" key="1">
    <source>
        <dbReference type="SAM" id="Phobius"/>
    </source>
</evidence>
<gene>
    <name evidence="2" type="ORF">S01H1_40858</name>
</gene>
<accession>X0W9P2</accession>
<protein>
    <recommendedName>
        <fullName evidence="3">EamA domain-containing protein</fullName>
    </recommendedName>
</protein>
<dbReference type="SUPFAM" id="SSF103481">
    <property type="entry name" value="Multidrug resistance efflux transporter EmrE"/>
    <property type="match status" value="1"/>
</dbReference>
<dbReference type="AlphaFoldDB" id="X0W9P2"/>
<keyword evidence="1" id="KW-1133">Transmembrane helix</keyword>
<dbReference type="InterPro" id="IPR037185">
    <property type="entry name" value="EmrE-like"/>
</dbReference>
<keyword evidence="1" id="KW-0812">Transmembrane</keyword>
<dbReference type="EMBL" id="BARS01025887">
    <property type="protein sequence ID" value="GAG09356.1"/>
    <property type="molecule type" value="Genomic_DNA"/>
</dbReference>
<organism evidence="2">
    <name type="scientific">marine sediment metagenome</name>
    <dbReference type="NCBI Taxonomy" id="412755"/>
    <lineage>
        <taxon>unclassified sequences</taxon>
        <taxon>metagenomes</taxon>
        <taxon>ecological metagenomes</taxon>
    </lineage>
</organism>
<feature type="non-terminal residue" evidence="2">
    <location>
        <position position="1"/>
    </location>
</feature>
<evidence type="ECO:0000313" key="2">
    <source>
        <dbReference type="EMBL" id="GAG09356.1"/>
    </source>
</evidence>
<comment type="caution">
    <text evidence="2">The sequence shown here is derived from an EMBL/GenBank/DDBJ whole genome shotgun (WGS) entry which is preliminary data.</text>
</comment>
<feature type="transmembrane region" description="Helical" evidence="1">
    <location>
        <begin position="16"/>
        <end position="36"/>
    </location>
</feature>
<keyword evidence="1" id="KW-0472">Membrane</keyword>
<proteinExistence type="predicted"/>
<evidence type="ECO:0008006" key="3">
    <source>
        <dbReference type="Google" id="ProtNLM"/>
    </source>
</evidence>
<reference evidence="2" key="1">
    <citation type="journal article" date="2014" name="Front. Microbiol.">
        <title>High frequency of phylogenetically diverse reductive dehalogenase-homologous genes in deep subseafloor sedimentary metagenomes.</title>
        <authorList>
            <person name="Kawai M."/>
            <person name="Futagami T."/>
            <person name="Toyoda A."/>
            <person name="Takaki Y."/>
            <person name="Nishi S."/>
            <person name="Hori S."/>
            <person name="Arai W."/>
            <person name="Tsubouchi T."/>
            <person name="Morono Y."/>
            <person name="Uchiyama I."/>
            <person name="Ito T."/>
            <person name="Fujiyama A."/>
            <person name="Inagaki F."/>
            <person name="Takami H."/>
        </authorList>
    </citation>
    <scope>NUCLEOTIDE SEQUENCE</scope>
    <source>
        <strain evidence="2">Expedition CK06-06</strain>
    </source>
</reference>